<dbReference type="Pfam" id="PF19690">
    <property type="entry name" value="DUF6191"/>
    <property type="match status" value="1"/>
</dbReference>
<sequence>MTLALPGVLGARGYWNAMSFMEIFQPGLKHLREEQYRRQMDIAYPTNGGNPPMDIDLDAGTATIVVRVQVPDPGNDEPGDDELEDGAPGPA</sequence>
<evidence type="ECO:0000313" key="3">
    <source>
        <dbReference type="Proteomes" id="UP001500051"/>
    </source>
</evidence>
<feature type="compositionally biased region" description="Acidic residues" evidence="1">
    <location>
        <begin position="74"/>
        <end position="85"/>
    </location>
</feature>
<evidence type="ECO:0000256" key="1">
    <source>
        <dbReference type="SAM" id="MobiDB-lite"/>
    </source>
</evidence>
<reference evidence="3" key="1">
    <citation type="journal article" date="2019" name="Int. J. Syst. Evol. Microbiol.">
        <title>The Global Catalogue of Microorganisms (GCM) 10K type strain sequencing project: providing services to taxonomists for standard genome sequencing and annotation.</title>
        <authorList>
            <consortium name="The Broad Institute Genomics Platform"/>
            <consortium name="The Broad Institute Genome Sequencing Center for Infectious Disease"/>
            <person name="Wu L."/>
            <person name="Ma J."/>
        </authorList>
    </citation>
    <scope>NUCLEOTIDE SEQUENCE [LARGE SCALE GENOMIC DNA]</scope>
    <source>
        <strain evidence="3">JCM 16548</strain>
    </source>
</reference>
<dbReference type="InterPro" id="IPR045684">
    <property type="entry name" value="DUF6191"/>
</dbReference>
<name>A0ABP7EJM9_9ACTN</name>
<dbReference type="EMBL" id="BAAAYX010000035">
    <property type="protein sequence ID" value="GAA3720120.1"/>
    <property type="molecule type" value="Genomic_DNA"/>
</dbReference>
<gene>
    <name evidence="2" type="ORF">GCM10022204_45320</name>
</gene>
<protein>
    <submittedName>
        <fullName evidence="2">Uncharacterized protein</fullName>
    </submittedName>
</protein>
<keyword evidence="3" id="KW-1185">Reference proteome</keyword>
<feature type="region of interest" description="Disordered" evidence="1">
    <location>
        <begin position="70"/>
        <end position="91"/>
    </location>
</feature>
<dbReference type="Proteomes" id="UP001500051">
    <property type="component" value="Unassembled WGS sequence"/>
</dbReference>
<proteinExistence type="predicted"/>
<accession>A0ABP7EJM9</accession>
<dbReference type="RefSeq" id="WP_344814745.1">
    <property type="nucleotide sequence ID" value="NZ_BAAAYX010000035.1"/>
</dbReference>
<evidence type="ECO:0000313" key="2">
    <source>
        <dbReference type="EMBL" id="GAA3720120.1"/>
    </source>
</evidence>
<comment type="caution">
    <text evidence="2">The sequence shown here is derived from an EMBL/GenBank/DDBJ whole genome shotgun (WGS) entry which is preliminary data.</text>
</comment>
<organism evidence="2 3">
    <name type="scientific">Microlunatus aurantiacus</name>
    <dbReference type="NCBI Taxonomy" id="446786"/>
    <lineage>
        <taxon>Bacteria</taxon>
        <taxon>Bacillati</taxon>
        <taxon>Actinomycetota</taxon>
        <taxon>Actinomycetes</taxon>
        <taxon>Propionibacteriales</taxon>
        <taxon>Propionibacteriaceae</taxon>
        <taxon>Microlunatus</taxon>
    </lineage>
</organism>